<evidence type="ECO:0000313" key="2">
    <source>
        <dbReference type="EMBL" id="RBP48798.1"/>
    </source>
</evidence>
<sequence>MKYFKIFLNIIIGMIVMASGIVALFSTLAIFENVTTSIRESLVSSAVLAVSLSLAYCLNKPKQGQVLKAFYNTKWWVGLSCFLVVLVGLASLMYVSNQEILSLPVLPSKGSGHITLGELIVIVLLLISLGFVGRTLWRCPKCGKKLPFLTDGKTSKVGFGIKECPSCKVRVTCA</sequence>
<feature type="transmembrane region" description="Helical" evidence="1">
    <location>
        <begin position="7"/>
        <end position="30"/>
    </location>
</feature>
<gene>
    <name evidence="2" type="ORF">DFR28_105137</name>
</gene>
<feature type="transmembrane region" description="Helical" evidence="1">
    <location>
        <begin position="75"/>
        <end position="94"/>
    </location>
</feature>
<keyword evidence="1" id="KW-0472">Membrane</keyword>
<accession>A0A395JJ47</accession>
<organism evidence="2 3">
    <name type="scientific">Arenicella xantha</name>
    <dbReference type="NCBI Taxonomy" id="644221"/>
    <lineage>
        <taxon>Bacteria</taxon>
        <taxon>Pseudomonadati</taxon>
        <taxon>Pseudomonadota</taxon>
        <taxon>Gammaproteobacteria</taxon>
        <taxon>Arenicellales</taxon>
        <taxon>Arenicellaceae</taxon>
        <taxon>Arenicella</taxon>
    </lineage>
</organism>
<keyword evidence="1" id="KW-0812">Transmembrane</keyword>
<evidence type="ECO:0000313" key="3">
    <source>
        <dbReference type="Proteomes" id="UP000253083"/>
    </source>
</evidence>
<evidence type="ECO:0000256" key="1">
    <source>
        <dbReference type="SAM" id="Phobius"/>
    </source>
</evidence>
<protein>
    <submittedName>
        <fullName evidence="2">Uncharacterized protein</fullName>
    </submittedName>
</protein>
<keyword evidence="3" id="KW-1185">Reference proteome</keyword>
<dbReference type="Proteomes" id="UP000253083">
    <property type="component" value="Unassembled WGS sequence"/>
</dbReference>
<dbReference type="InParanoid" id="A0A395JJ47"/>
<comment type="caution">
    <text evidence="2">The sequence shown here is derived from an EMBL/GenBank/DDBJ whole genome shotgun (WGS) entry which is preliminary data.</text>
</comment>
<keyword evidence="1" id="KW-1133">Transmembrane helix</keyword>
<dbReference type="EMBL" id="QNRT01000005">
    <property type="protein sequence ID" value="RBP48798.1"/>
    <property type="molecule type" value="Genomic_DNA"/>
</dbReference>
<proteinExistence type="predicted"/>
<name>A0A395JJ47_9GAMM</name>
<reference evidence="2 3" key="1">
    <citation type="submission" date="2018-06" db="EMBL/GenBank/DDBJ databases">
        <title>Genomic Encyclopedia of Type Strains, Phase IV (KMG-IV): sequencing the most valuable type-strain genomes for metagenomic binning, comparative biology and taxonomic classification.</title>
        <authorList>
            <person name="Goeker M."/>
        </authorList>
    </citation>
    <scope>NUCLEOTIDE SEQUENCE [LARGE SCALE GENOMIC DNA]</scope>
    <source>
        <strain evidence="2 3">DSM 24032</strain>
    </source>
</reference>
<dbReference type="RefSeq" id="WP_113955395.1">
    <property type="nucleotide sequence ID" value="NZ_QNRT01000005.1"/>
</dbReference>
<feature type="transmembrane region" description="Helical" evidence="1">
    <location>
        <begin position="42"/>
        <end position="59"/>
    </location>
</feature>
<feature type="transmembrane region" description="Helical" evidence="1">
    <location>
        <begin position="114"/>
        <end position="137"/>
    </location>
</feature>
<dbReference type="AlphaFoldDB" id="A0A395JJ47"/>